<organism evidence="1 2">
    <name type="scientific">Staurois parvus</name>
    <dbReference type="NCBI Taxonomy" id="386267"/>
    <lineage>
        <taxon>Eukaryota</taxon>
        <taxon>Metazoa</taxon>
        <taxon>Chordata</taxon>
        <taxon>Craniata</taxon>
        <taxon>Vertebrata</taxon>
        <taxon>Euteleostomi</taxon>
        <taxon>Amphibia</taxon>
        <taxon>Batrachia</taxon>
        <taxon>Anura</taxon>
        <taxon>Neobatrachia</taxon>
        <taxon>Ranoidea</taxon>
        <taxon>Ranidae</taxon>
        <taxon>Staurois</taxon>
    </lineage>
</organism>
<proteinExistence type="predicted"/>
<gene>
    <name evidence="1" type="ORF">SPARVUS_LOCUS3675653</name>
</gene>
<sequence length="57" mass="6482">MSLGTRLVKPPSFQPWSDTIVSFKFELDKITIQLPTGNPFTFPVRLPIEVISYLAMI</sequence>
<comment type="caution">
    <text evidence="1">The sequence shown here is derived from an EMBL/GenBank/DDBJ whole genome shotgun (WGS) entry which is preliminary data.</text>
</comment>
<dbReference type="Proteomes" id="UP001162483">
    <property type="component" value="Unassembled WGS sequence"/>
</dbReference>
<evidence type="ECO:0000313" key="1">
    <source>
        <dbReference type="EMBL" id="CAI9551042.1"/>
    </source>
</evidence>
<feature type="non-terminal residue" evidence="1">
    <location>
        <position position="57"/>
    </location>
</feature>
<dbReference type="EMBL" id="CATNWA010005920">
    <property type="protein sequence ID" value="CAI9551042.1"/>
    <property type="molecule type" value="Genomic_DNA"/>
</dbReference>
<keyword evidence="2" id="KW-1185">Reference proteome</keyword>
<reference evidence="1" key="1">
    <citation type="submission" date="2023-05" db="EMBL/GenBank/DDBJ databases">
        <authorList>
            <person name="Stuckert A."/>
        </authorList>
    </citation>
    <scope>NUCLEOTIDE SEQUENCE</scope>
</reference>
<accession>A0ABN9BV15</accession>
<name>A0ABN9BV15_9NEOB</name>
<protein>
    <submittedName>
        <fullName evidence="1">Uncharacterized protein</fullName>
    </submittedName>
</protein>
<evidence type="ECO:0000313" key="2">
    <source>
        <dbReference type="Proteomes" id="UP001162483"/>
    </source>
</evidence>